<dbReference type="AlphaFoldDB" id="A7MDV0"/>
<dbReference type="Proteomes" id="UP000002535">
    <property type="component" value="Chromosome"/>
</dbReference>
<dbReference type="RefSeq" id="WP_011295006.1">
    <property type="nucleotide sequence ID" value="NC_007335.2"/>
</dbReference>
<evidence type="ECO:0000256" key="1">
    <source>
        <dbReference type="SAM" id="Phobius"/>
    </source>
</evidence>
<gene>
    <name evidence="2" type="ordered locus">PMN2A_2115</name>
</gene>
<dbReference type="HOGENOM" id="CLU_205956_0_0_3"/>
<dbReference type="STRING" id="59920.PMN2A_2115"/>
<sequence length="66" mass="7741">MLLIVPNLNKSIWSRYRYMEFFDEFKIIGGIIPNLIGLAVFCGVIIYFDQTRKAKVRRGEKVPPHQ</sequence>
<dbReference type="EMBL" id="CP000095">
    <property type="protein sequence ID" value="ABU24038.1"/>
    <property type="molecule type" value="Genomic_DNA"/>
</dbReference>
<feature type="transmembrane region" description="Helical" evidence="1">
    <location>
        <begin position="27"/>
        <end position="48"/>
    </location>
</feature>
<organism evidence="2 3">
    <name type="scientific">Prochlorococcus marinus (strain NATL2A)</name>
    <dbReference type="NCBI Taxonomy" id="59920"/>
    <lineage>
        <taxon>Bacteria</taxon>
        <taxon>Bacillati</taxon>
        <taxon>Cyanobacteriota</taxon>
        <taxon>Cyanophyceae</taxon>
        <taxon>Synechococcales</taxon>
        <taxon>Prochlorococcaceae</taxon>
        <taxon>Prochlorococcus</taxon>
    </lineage>
</organism>
<evidence type="ECO:0000313" key="2">
    <source>
        <dbReference type="EMBL" id="ABU24038.1"/>
    </source>
</evidence>
<accession>A7MDV0</accession>
<keyword evidence="3" id="KW-1185">Reference proteome</keyword>
<proteinExistence type="predicted"/>
<keyword evidence="1" id="KW-0472">Membrane</keyword>
<name>A7MDV0_PROMT</name>
<dbReference type="KEGG" id="pmn:PMN2A_2115"/>
<protein>
    <submittedName>
        <fullName evidence="2">Uncharacterized protein</fullName>
    </submittedName>
</protein>
<evidence type="ECO:0000313" key="3">
    <source>
        <dbReference type="Proteomes" id="UP000002535"/>
    </source>
</evidence>
<keyword evidence="1" id="KW-1133">Transmembrane helix</keyword>
<reference evidence="2 3" key="1">
    <citation type="journal article" date="2007" name="PLoS Genet.">
        <title>Patterns and implications of gene gain and loss in the evolution of Prochlorococcus.</title>
        <authorList>
            <person name="Kettler G.C."/>
            <person name="Martiny A.C."/>
            <person name="Huang K."/>
            <person name="Zucker J."/>
            <person name="Coleman M.L."/>
            <person name="Rodrigue S."/>
            <person name="Chen F."/>
            <person name="Lapidus A."/>
            <person name="Ferriera S."/>
            <person name="Johnson J."/>
            <person name="Steglich C."/>
            <person name="Church G.M."/>
            <person name="Richardson P."/>
            <person name="Chisholm S.W."/>
        </authorList>
    </citation>
    <scope>NUCLEOTIDE SEQUENCE [LARGE SCALE GENOMIC DNA]</scope>
    <source>
        <strain evidence="2 3">NATL2A</strain>
    </source>
</reference>
<keyword evidence="1" id="KW-0812">Transmembrane</keyword>